<name>A0AAN6WP03_9PEZI</name>
<evidence type="ECO:0000313" key="4">
    <source>
        <dbReference type="Proteomes" id="UP001302126"/>
    </source>
</evidence>
<accession>A0AAN6WP03</accession>
<protein>
    <submittedName>
        <fullName evidence="3">Aldo/keto reductase</fullName>
    </submittedName>
</protein>
<sequence>MWEYPRPPKIRQPLISGVDTANYPTAYDEPLSGKGIARALASGVVKRDELFIQSNFTPLSAHDKTKIPFNLDQKMEDQIKESIAQTFEDLGVDSLDAFILHAPFENEDDNVAAWKIFETYVSDKFRHLGVSNFSLAQLQKVYSNALVKPVIVQNRFQKKTVYDHEVRKFCKEHGITYQSFAMLKNNPEILESDVVARVADKLSVLNGTTKVERMQKDLQMTTKVLGDGEQLEALQPELAEWSKLLLDLAGSVKIALAEQLWP</sequence>
<dbReference type="EMBL" id="MU864451">
    <property type="protein sequence ID" value="KAK4185399.1"/>
    <property type="molecule type" value="Genomic_DNA"/>
</dbReference>
<dbReference type="PROSITE" id="PS00062">
    <property type="entry name" value="ALDOKETO_REDUCTASE_2"/>
    <property type="match status" value="1"/>
</dbReference>
<dbReference type="GO" id="GO:0016491">
    <property type="term" value="F:oxidoreductase activity"/>
    <property type="evidence" value="ECO:0007669"/>
    <property type="project" value="UniProtKB-KW"/>
</dbReference>
<dbReference type="PRINTS" id="PR00069">
    <property type="entry name" value="ALDKETRDTASE"/>
</dbReference>
<evidence type="ECO:0000259" key="2">
    <source>
        <dbReference type="Pfam" id="PF00248"/>
    </source>
</evidence>
<evidence type="ECO:0000256" key="1">
    <source>
        <dbReference type="ARBA" id="ARBA00023002"/>
    </source>
</evidence>
<evidence type="ECO:0000313" key="3">
    <source>
        <dbReference type="EMBL" id="KAK4185399.1"/>
    </source>
</evidence>
<proteinExistence type="predicted"/>
<feature type="domain" description="NADP-dependent oxidoreductase" evidence="2">
    <location>
        <begin position="18"/>
        <end position="182"/>
    </location>
</feature>
<keyword evidence="1" id="KW-0560">Oxidoreductase</keyword>
<dbReference type="InterPro" id="IPR018170">
    <property type="entry name" value="Aldo/ket_reductase_CS"/>
</dbReference>
<comment type="caution">
    <text evidence="3">The sequence shown here is derived from an EMBL/GenBank/DDBJ whole genome shotgun (WGS) entry which is preliminary data.</text>
</comment>
<dbReference type="Gene3D" id="3.20.20.100">
    <property type="entry name" value="NADP-dependent oxidoreductase domain"/>
    <property type="match status" value="1"/>
</dbReference>
<reference evidence="3" key="2">
    <citation type="submission" date="2023-05" db="EMBL/GenBank/DDBJ databases">
        <authorList>
            <consortium name="Lawrence Berkeley National Laboratory"/>
            <person name="Steindorff A."/>
            <person name="Hensen N."/>
            <person name="Bonometti L."/>
            <person name="Westerberg I."/>
            <person name="Brannstrom I.O."/>
            <person name="Guillou S."/>
            <person name="Cros-Aarteil S."/>
            <person name="Calhoun S."/>
            <person name="Haridas S."/>
            <person name="Kuo A."/>
            <person name="Mondo S."/>
            <person name="Pangilinan J."/>
            <person name="Riley R."/>
            <person name="Labutti K."/>
            <person name="Andreopoulos B."/>
            <person name="Lipzen A."/>
            <person name="Chen C."/>
            <person name="Yanf M."/>
            <person name="Daum C."/>
            <person name="Ng V."/>
            <person name="Clum A."/>
            <person name="Ohm R."/>
            <person name="Martin F."/>
            <person name="Silar P."/>
            <person name="Natvig D."/>
            <person name="Lalanne C."/>
            <person name="Gautier V."/>
            <person name="Ament-Velasquez S.L."/>
            <person name="Kruys A."/>
            <person name="Hutchinson M.I."/>
            <person name="Powell A.J."/>
            <person name="Barry K."/>
            <person name="Miller A.N."/>
            <person name="Grigoriev I.V."/>
            <person name="Debuchy R."/>
            <person name="Gladieux P."/>
            <person name="Thoren M.H."/>
            <person name="Johannesson H."/>
        </authorList>
    </citation>
    <scope>NUCLEOTIDE SEQUENCE</scope>
    <source>
        <strain evidence="3">PSN309</strain>
    </source>
</reference>
<dbReference type="InterPro" id="IPR023210">
    <property type="entry name" value="NADP_OxRdtase_dom"/>
</dbReference>
<keyword evidence="4" id="KW-1185">Reference proteome</keyword>
<gene>
    <name evidence="3" type="ORF">QBC35DRAFT_516947</name>
</gene>
<dbReference type="AlphaFoldDB" id="A0AAN6WP03"/>
<dbReference type="InterPro" id="IPR020471">
    <property type="entry name" value="AKR"/>
</dbReference>
<dbReference type="PANTHER" id="PTHR11732">
    <property type="entry name" value="ALDO/KETO REDUCTASE"/>
    <property type="match status" value="1"/>
</dbReference>
<dbReference type="Proteomes" id="UP001302126">
    <property type="component" value="Unassembled WGS sequence"/>
</dbReference>
<dbReference type="InterPro" id="IPR036812">
    <property type="entry name" value="NAD(P)_OxRdtase_dom_sf"/>
</dbReference>
<reference evidence="3" key="1">
    <citation type="journal article" date="2023" name="Mol. Phylogenet. Evol.">
        <title>Genome-scale phylogeny and comparative genomics of the fungal order Sordariales.</title>
        <authorList>
            <person name="Hensen N."/>
            <person name="Bonometti L."/>
            <person name="Westerberg I."/>
            <person name="Brannstrom I.O."/>
            <person name="Guillou S."/>
            <person name="Cros-Aarteil S."/>
            <person name="Calhoun S."/>
            <person name="Haridas S."/>
            <person name="Kuo A."/>
            <person name="Mondo S."/>
            <person name="Pangilinan J."/>
            <person name="Riley R."/>
            <person name="LaButti K."/>
            <person name="Andreopoulos B."/>
            <person name="Lipzen A."/>
            <person name="Chen C."/>
            <person name="Yan M."/>
            <person name="Daum C."/>
            <person name="Ng V."/>
            <person name="Clum A."/>
            <person name="Steindorff A."/>
            <person name="Ohm R.A."/>
            <person name="Martin F."/>
            <person name="Silar P."/>
            <person name="Natvig D.O."/>
            <person name="Lalanne C."/>
            <person name="Gautier V."/>
            <person name="Ament-Velasquez S.L."/>
            <person name="Kruys A."/>
            <person name="Hutchinson M.I."/>
            <person name="Powell A.J."/>
            <person name="Barry K."/>
            <person name="Miller A.N."/>
            <person name="Grigoriev I.V."/>
            <person name="Debuchy R."/>
            <person name="Gladieux P."/>
            <person name="Hiltunen Thoren M."/>
            <person name="Johannesson H."/>
        </authorList>
    </citation>
    <scope>NUCLEOTIDE SEQUENCE</scope>
    <source>
        <strain evidence="3">PSN309</strain>
    </source>
</reference>
<dbReference type="Pfam" id="PF00248">
    <property type="entry name" value="Aldo_ket_red"/>
    <property type="match status" value="1"/>
</dbReference>
<organism evidence="3 4">
    <name type="scientific">Podospora australis</name>
    <dbReference type="NCBI Taxonomy" id="1536484"/>
    <lineage>
        <taxon>Eukaryota</taxon>
        <taxon>Fungi</taxon>
        <taxon>Dikarya</taxon>
        <taxon>Ascomycota</taxon>
        <taxon>Pezizomycotina</taxon>
        <taxon>Sordariomycetes</taxon>
        <taxon>Sordariomycetidae</taxon>
        <taxon>Sordariales</taxon>
        <taxon>Podosporaceae</taxon>
        <taxon>Podospora</taxon>
    </lineage>
</organism>
<dbReference type="SUPFAM" id="SSF51430">
    <property type="entry name" value="NAD(P)-linked oxidoreductase"/>
    <property type="match status" value="1"/>
</dbReference>